<comment type="similarity">
    <text evidence="2 5">Belongs to the RRS1 family.</text>
</comment>
<feature type="region of interest" description="Disordered" evidence="6">
    <location>
        <begin position="98"/>
        <end position="189"/>
    </location>
</feature>
<evidence type="ECO:0000313" key="8">
    <source>
        <dbReference type="EMBL" id="KAH0576627.1"/>
    </source>
</evidence>
<dbReference type="EMBL" id="AUWU02000002">
    <property type="protein sequence ID" value="KAH0576627.1"/>
    <property type="molecule type" value="Genomic_DNA"/>
</dbReference>
<evidence type="ECO:0000313" key="9">
    <source>
        <dbReference type="Proteomes" id="UP000018208"/>
    </source>
</evidence>
<comment type="subcellular location">
    <subcellularLocation>
        <location evidence="1 5">Nucleus</location>
    </subcellularLocation>
</comment>
<accession>V6LLT3</accession>
<dbReference type="OrthoDB" id="28455at2759"/>
<dbReference type="InterPro" id="IPR007023">
    <property type="entry name" value="Ribosom_reg"/>
</dbReference>
<name>V6LLT3_9EUKA</name>
<keyword evidence="4 5" id="KW-0539">Nucleus</keyword>
<comment type="function">
    <text evidence="5">Involved in ribosomal large subunit assembly.</text>
</comment>
<keyword evidence="9" id="KW-1185">Reference proteome</keyword>
<sequence length="189" mass="22224">MEYDLHYLSIYNPSIIKADVEELELMQLTSNALGLMFAELQKCKREFSQDGYLIELPMAKQILPREKSLPLPERTTKWDKFSKERGIRKLKKDRYVVDQATGEEHPRWGKDRISKNSISTPIIEGKKGVSDYAGCPDPFSKQKQDKRKRIAENSERRDKNDKFNKQHAKKHPLYEKKEEQEKKRGKKGK</sequence>
<dbReference type="GO" id="GO:0042254">
    <property type="term" value="P:ribosome biogenesis"/>
    <property type="evidence" value="ECO:0007669"/>
    <property type="project" value="UniProtKB-KW"/>
</dbReference>
<evidence type="ECO:0000256" key="5">
    <source>
        <dbReference type="RuleBase" id="RU364132"/>
    </source>
</evidence>
<feature type="compositionally biased region" description="Basic and acidic residues" evidence="6">
    <location>
        <begin position="172"/>
        <end position="182"/>
    </location>
</feature>
<dbReference type="EMBL" id="KI546089">
    <property type="protein sequence ID" value="EST45647.1"/>
    <property type="molecule type" value="Genomic_DNA"/>
</dbReference>
<keyword evidence="3 5" id="KW-0690">Ribosome biogenesis</keyword>
<dbReference type="Pfam" id="PF04939">
    <property type="entry name" value="RRS1"/>
    <property type="match status" value="1"/>
</dbReference>
<evidence type="ECO:0000256" key="1">
    <source>
        <dbReference type="ARBA" id="ARBA00004123"/>
    </source>
</evidence>
<dbReference type="VEuPathDB" id="GiardiaDB:SS50377_22191"/>
<evidence type="ECO:0000256" key="4">
    <source>
        <dbReference type="ARBA" id="ARBA00023242"/>
    </source>
</evidence>
<evidence type="ECO:0000256" key="3">
    <source>
        <dbReference type="ARBA" id="ARBA00022517"/>
    </source>
</evidence>
<feature type="compositionally biased region" description="Basic and acidic residues" evidence="6">
    <location>
        <begin position="150"/>
        <end position="164"/>
    </location>
</feature>
<dbReference type="Proteomes" id="UP000018208">
    <property type="component" value="Unassembled WGS sequence"/>
</dbReference>
<evidence type="ECO:0000313" key="7">
    <source>
        <dbReference type="EMBL" id="EST45647.1"/>
    </source>
</evidence>
<reference evidence="7 8" key="1">
    <citation type="journal article" date="2014" name="PLoS Genet.">
        <title>The Genome of Spironucleus salmonicida Highlights a Fish Pathogen Adapted to Fluctuating Environments.</title>
        <authorList>
            <person name="Xu F."/>
            <person name="Jerlstrom-Hultqvist J."/>
            <person name="Einarsson E."/>
            <person name="Astvaldsson A."/>
            <person name="Svard S.G."/>
            <person name="Andersson J.O."/>
        </authorList>
    </citation>
    <scope>NUCLEOTIDE SEQUENCE</scope>
    <source>
        <strain evidence="8">ATCC 50377</strain>
    </source>
</reference>
<evidence type="ECO:0000256" key="6">
    <source>
        <dbReference type="SAM" id="MobiDB-lite"/>
    </source>
</evidence>
<dbReference type="GO" id="GO:0005634">
    <property type="term" value="C:nucleus"/>
    <property type="evidence" value="ECO:0007669"/>
    <property type="project" value="UniProtKB-SubCell"/>
</dbReference>
<feature type="compositionally biased region" description="Basic and acidic residues" evidence="6">
    <location>
        <begin position="102"/>
        <end position="114"/>
    </location>
</feature>
<evidence type="ECO:0000256" key="2">
    <source>
        <dbReference type="ARBA" id="ARBA00010077"/>
    </source>
</evidence>
<proteinExistence type="inferred from homology"/>
<protein>
    <recommendedName>
        <fullName evidence="5">Ribosome biogenesis regulatory protein</fullName>
    </recommendedName>
</protein>
<dbReference type="AlphaFoldDB" id="V6LLT3"/>
<reference evidence="8" key="2">
    <citation type="submission" date="2020-12" db="EMBL/GenBank/DDBJ databases">
        <title>New Spironucleus salmonicida genome in near-complete chromosomes.</title>
        <authorList>
            <person name="Xu F."/>
            <person name="Kurt Z."/>
            <person name="Jimenez-Gonzalez A."/>
            <person name="Astvaldsson A."/>
            <person name="Andersson J.O."/>
            <person name="Svard S.G."/>
        </authorList>
    </citation>
    <scope>NUCLEOTIDE SEQUENCE</scope>
    <source>
        <strain evidence="8">ATCC 50377</strain>
    </source>
</reference>
<gene>
    <name evidence="7" type="ORF">SS50377_14219</name>
    <name evidence="8" type="ORF">SS50377_22191</name>
</gene>
<organism evidence="7">
    <name type="scientific">Spironucleus salmonicida</name>
    <dbReference type="NCBI Taxonomy" id="348837"/>
    <lineage>
        <taxon>Eukaryota</taxon>
        <taxon>Metamonada</taxon>
        <taxon>Diplomonadida</taxon>
        <taxon>Hexamitidae</taxon>
        <taxon>Hexamitinae</taxon>
        <taxon>Spironucleus</taxon>
    </lineage>
</organism>